<keyword evidence="8" id="KW-1003">Cell membrane</keyword>
<dbReference type="InterPro" id="IPR026015">
    <property type="entry name" value="ATP_synth_OSCP/delta_N_sf"/>
</dbReference>
<dbReference type="AlphaFoldDB" id="A0AA35CPW0"/>
<keyword evidence="4 8" id="KW-0406">Ion transport</keyword>
<dbReference type="PROSITE" id="PS00389">
    <property type="entry name" value="ATPASE_DELTA"/>
    <property type="match status" value="1"/>
</dbReference>
<dbReference type="HAMAP" id="MF_01416">
    <property type="entry name" value="ATP_synth_delta_bact"/>
    <property type="match status" value="1"/>
</dbReference>
<evidence type="ECO:0000256" key="3">
    <source>
        <dbReference type="ARBA" id="ARBA00022781"/>
    </source>
</evidence>
<dbReference type="GO" id="GO:0045259">
    <property type="term" value="C:proton-transporting ATP synthase complex"/>
    <property type="evidence" value="ECO:0007669"/>
    <property type="project" value="UniProtKB-KW"/>
</dbReference>
<evidence type="ECO:0000256" key="7">
    <source>
        <dbReference type="ARBA" id="ARBA00023310"/>
    </source>
</evidence>
<evidence type="ECO:0000256" key="2">
    <source>
        <dbReference type="ARBA" id="ARBA00022448"/>
    </source>
</evidence>
<dbReference type="KEGG" id="cmic:caldi_28560"/>
<comment type="similarity">
    <text evidence="8">Belongs to the ATPase delta chain family.</text>
</comment>
<dbReference type="GO" id="GO:0005886">
    <property type="term" value="C:plasma membrane"/>
    <property type="evidence" value="ECO:0007669"/>
    <property type="project" value="UniProtKB-SubCell"/>
</dbReference>
<keyword evidence="10" id="KW-1185">Reference proteome</keyword>
<reference evidence="9" key="1">
    <citation type="submission" date="2022-03" db="EMBL/GenBank/DDBJ databases">
        <title>Complete genome sequence of Caldinitratiruptor microaerophilus.</title>
        <authorList>
            <person name="Mukaiyama R."/>
            <person name="Nishiyama T."/>
            <person name="Ueda K."/>
        </authorList>
    </citation>
    <scope>NUCLEOTIDE SEQUENCE</scope>
    <source>
        <strain evidence="9">JCM 16183</strain>
    </source>
</reference>
<comment type="subcellular location">
    <subcellularLocation>
        <location evidence="8">Cell membrane</location>
        <topology evidence="8">Peripheral membrane protein</topology>
    </subcellularLocation>
    <subcellularLocation>
        <location evidence="1">Membrane</location>
    </subcellularLocation>
</comment>
<dbReference type="Proteomes" id="UP001163687">
    <property type="component" value="Chromosome"/>
</dbReference>
<sequence length="184" mass="20745">MLGASLARRYARALFDLAREAGQVEEVGEALDRVLQTLAERRDLRALWEHQEVSARVKRSLVEEVLAAEAPALVRNFLSVLVTRRRERWLEAIRGEYERLADEALGRVEVEVRSAVPPTADVLGALEDRLGRRLGKQVRFRVRVEPELMGGLVVRVGDVLYDGSVRTRLARMRERLARAGAPPS</sequence>
<dbReference type="EMBL" id="AP025628">
    <property type="protein sequence ID" value="BDG61766.1"/>
    <property type="molecule type" value="Genomic_DNA"/>
</dbReference>
<dbReference type="GO" id="GO:0046933">
    <property type="term" value="F:proton-transporting ATP synthase activity, rotational mechanism"/>
    <property type="evidence" value="ECO:0007669"/>
    <property type="project" value="UniProtKB-UniRule"/>
</dbReference>
<comment type="function">
    <text evidence="8">F(1)F(0) ATP synthase produces ATP from ADP in the presence of a proton or sodium gradient. F-type ATPases consist of two structural domains, F(1) containing the extramembraneous catalytic core and F(0) containing the membrane proton channel, linked together by a central stalk and a peripheral stalk. During catalysis, ATP synthesis in the catalytic domain of F(1) is coupled via a rotary mechanism of the central stalk subunits to proton translocation.</text>
</comment>
<keyword evidence="5 8" id="KW-0472">Membrane</keyword>
<comment type="function">
    <text evidence="8">This protein is part of the stalk that links CF(0) to CF(1). It either transmits conformational changes from CF(0) to CF(1) or is implicated in proton conduction.</text>
</comment>
<dbReference type="PRINTS" id="PR00125">
    <property type="entry name" value="ATPASEDELTA"/>
</dbReference>
<name>A0AA35CPW0_9FIRM</name>
<dbReference type="SUPFAM" id="SSF47928">
    <property type="entry name" value="N-terminal domain of the delta subunit of the F1F0-ATP synthase"/>
    <property type="match status" value="1"/>
</dbReference>
<keyword evidence="3 8" id="KW-0375">Hydrogen ion transport</keyword>
<dbReference type="Gene3D" id="1.10.520.20">
    <property type="entry name" value="N-terminal domain of the delta subunit of the F1F0-ATP synthase"/>
    <property type="match status" value="1"/>
</dbReference>
<dbReference type="Pfam" id="PF00213">
    <property type="entry name" value="OSCP"/>
    <property type="match status" value="1"/>
</dbReference>
<keyword evidence="6 8" id="KW-0139">CF(1)</keyword>
<evidence type="ECO:0000256" key="5">
    <source>
        <dbReference type="ARBA" id="ARBA00023136"/>
    </source>
</evidence>
<gene>
    <name evidence="8 9" type="primary">atpH</name>
    <name evidence="9" type="ORF">caldi_28560</name>
</gene>
<dbReference type="RefSeq" id="WP_264842393.1">
    <property type="nucleotide sequence ID" value="NZ_AP025628.1"/>
</dbReference>
<protein>
    <recommendedName>
        <fullName evidence="8">ATP synthase subunit delta</fullName>
    </recommendedName>
    <alternativeName>
        <fullName evidence="8">ATP synthase F(1) sector subunit delta</fullName>
    </alternativeName>
    <alternativeName>
        <fullName evidence="8">F-type ATPase subunit delta</fullName>
        <shortName evidence="8">F-ATPase subunit delta</shortName>
    </alternativeName>
</protein>
<dbReference type="InterPro" id="IPR000711">
    <property type="entry name" value="ATPase_OSCP/dsu"/>
</dbReference>
<accession>A0AA35CPW0</accession>
<evidence type="ECO:0000256" key="4">
    <source>
        <dbReference type="ARBA" id="ARBA00023065"/>
    </source>
</evidence>
<dbReference type="PANTHER" id="PTHR11910">
    <property type="entry name" value="ATP SYNTHASE DELTA CHAIN"/>
    <property type="match status" value="1"/>
</dbReference>
<organism evidence="9 10">
    <name type="scientific">Caldinitratiruptor microaerophilus</name>
    <dbReference type="NCBI Taxonomy" id="671077"/>
    <lineage>
        <taxon>Bacteria</taxon>
        <taxon>Bacillati</taxon>
        <taxon>Bacillota</taxon>
        <taxon>Clostridia</taxon>
        <taxon>Eubacteriales</taxon>
        <taxon>Symbiobacteriaceae</taxon>
        <taxon>Caldinitratiruptor</taxon>
    </lineage>
</organism>
<evidence type="ECO:0000313" key="9">
    <source>
        <dbReference type="EMBL" id="BDG61766.1"/>
    </source>
</evidence>
<evidence type="ECO:0000256" key="8">
    <source>
        <dbReference type="HAMAP-Rule" id="MF_01416"/>
    </source>
</evidence>
<evidence type="ECO:0000256" key="1">
    <source>
        <dbReference type="ARBA" id="ARBA00004370"/>
    </source>
</evidence>
<keyword evidence="7 8" id="KW-0066">ATP synthesis</keyword>
<evidence type="ECO:0000313" key="10">
    <source>
        <dbReference type="Proteomes" id="UP001163687"/>
    </source>
</evidence>
<keyword evidence="2 8" id="KW-0813">Transport</keyword>
<dbReference type="NCBIfam" id="TIGR01145">
    <property type="entry name" value="ATP_synt_delta"/>
    <property type="match status" value="1"/>
</dbReference>
<evidence type="ECO:0000256" key="6">
    <source>
        <dbReference type="ARBA" id="ARBA00023196"/>
    </source>
</evidence>
<dbReference type="InterPro" id="IPR020781">
    <property type="entry name" value="ATPase_OSCP/d_CS"/>
</dbReference>
<proteinExistence type="inferred from homology"/>